<sequence length="128" mass="14106">MYRNHTTAEEPFNLPQALPSVAEFQKIHDEMSALRAAGKFEETAKFSTDDAVFVTPLHDKPYTKKDKIFLLDVYNRSFPEAQAIHEAAKSIATAKTTVKSLDVKVHGDIAIDTGTGSSLHDGKEVKST</sequence>
<evidence type="ECO:0000313" key="2">
    <source>
        <dbReference type="Proteomes" id="UP000274131"/>
    </source>
</evidence>
<accession>A0A0N4VAV2</accession>
<organism evidence="3">
    <name type="scientific">Enterobius vermicularis</name>
    <name type="common">Human pinworm</name>
    <dbReference type="NCBI Taxonomy" id="51028"/>
    <lineage>
        <taxon>Eukaryota</taxon>
        <taxon>Metazoa</taxon>
        <taxon>Ecdysozoa</taxon>
        <taxon>Nematoda</taxon>
        <taxon>Chromadorea</taxon>
        <taxon>Rhabditida</taxon>
        <taxon>Spirurina</taxon>
        <taxon>Oxyuridomorpha</taxon>
        <taxon>Oxyuroidea</taxon>
        <taxon>Oxyuridae</taxon>
        <taxon>Enterobius</taxon>
    </lineage>
</organism>
<evidence type="ECO:0000313" key="1">
    <source>
        <dbReference type="EMBL" id="VDD92374.1"/>
    </source>
</evidence>
<dbReference type="EMBL" id="UXUI01008788">
    <property type="protein sequence ID" value="VDD92374.1"/>
    <property type="molecule type" value="Genomic_DNA"/>
</dbReference>
<dbReference type="Proteomes" id="UP000274131">
    <property type="component" value="Unassembled WGS sequence"/>
</dbReference>
<gene>
    <name evidence="1" type="ORF">EVEC_LOCUS7125</name>
</gene>
<proteinExistence type="predicted"/>
<dbReference type="AlphaFoldDB" id="A0A0N4VAV2"/>
<dbReference type="OrthoDB" id="5818509at2759"/>
<evidence type="ECO:0000313" key="3">
    <source>
        <dbReference type="WBParaSite" id="EVEC_0000764101-mRNA-1"/>
    </source>
</evidence>
<reference evidence="1 2" key="2">
    <citation type="submission" date="2018-10" db="EMBL/GenBank/DDBJ databases">
        <authorList>
            <consortium name="Pathogen Informatics"/>
        </authorList>
    </citation>
    <scope>NUCLEOTIDE SEQUENCE [LARGE SCALE GENOMIC DNA]</scope>
</reference>
<protein>
    <submittedName>
        <fullName evidence="3">DUF4440 domain-containing protein</fullName>
    </submittedName>
</protein>
<reference evidence="3" key="1">
    <citation type="submission" date="2017-02" db="UniProtKB">
        <authorList>
            <consortium name="WormBaseParasite"/>
        </authorList>
    </citation>
    <scope>IDENTIFICATION</scope>
</reference>
<keyword evidence="2" id="KW-1185">Reference proteome</keyword>
<name>A0A0N4VAV2_ENTVE</name>
<dbReference type="WBParaSite" id="EVEC_0000764101-mRNA-1">
    <property type="protein sequence ID" value="EVEC_0000764101-mRNA-1"/>
    <property type="gene ID" value="EVEC_0000764101"/>
</dbReference>
<dbReference type="Gene3D" id="3.10.450.50">
    <property type="match status" value="1"/>
</dbReference>